<sequence>MMPLCFSRRSGGLHSLQKALSTTLTIESRALPGWKGQKTDP</sequence>
<protein>
    <submittedName>
        <fullName evidence="1">Uncharacterized protein</fullName>
    </submittedName>
</protein>
<accession>A0A8H3WSG1</accession>
<dbReference type="EMBL" id="WOWK01000004">
    <property type="protein sequence ID" value="KAF0331272.1"/>
    <property type="molecule type" value="Genomic_DNA"/>
</dbReference>
<evidence type="ECO:0000313" key="2">
    <source>
        <dbReference type="Proteomes" id="UP000434172"/>
    </source>
</evidence>
<evidence type="ECO:0000313" key="1">
    <source>
        <dbReference type="EMBL" id="KAF0331272.1"/>
    </source>
</evidence>
<organism evidence="1 2">
    <name type="scientific">Colletotrichum asianum</name>
    <dbReference type="NCBI Taxonomy" id="702518"/>
    <lineage>
        <taxon>Eukaryota</taxon>
        <taxon>Fungi</taxon>
        <taxon>Dikarya</taxon>
        <taxon>Ascomycota</taxon>
        <taxon>Pezizomycotina</taxon>
        <taxon>Sordariomycetes</taxon>
        <taxon>Hypocreomycetidae</taxon>
        <taxon>Glomerellales</taxon>
        <taxon>Glomerellaceae</taxon>
        <taxon>Colletotrichum</taxon>
        <taxon>Colletotrichum gloeosporioides species complex</taxon>
    </lineage>
</organism>
<gene>
    <name evidence="1" type="ORF">GQ607_001580</name>
</gene>
<comment type="caution">
    <text evidence="1">The sequence shown here is derived from an EMBL/GenBank/DDBJ whole genome shotgun (WGS) entry which is preliminary data.</text>
</comment>
<keyword evidence="2" id="KW-1185">Reference proteome</keyword>
<proteinExistence type="predicted"/>
<dbReference type="AlphaFoldDB" id="A0A8H3WSG1"/>
<reference evidence="1 2" key="1">
    <citation type="submission" date="2019-12" db="EMBL/GenBank/DDBJ databases">
        <title>A genome sequence resource for the geographically widespread anthracnose pathogen Colletotrichum asianum.</title>
        <authorList>
            <person name="Meng Y."/>
        </authorList>
    </citation>
    <scope>NUCLEOTIDE SEQUENCE [LARGE SCALE GENOMIC DNA]</scope>
    <source>
        <strain evidence="1 2">ICMP 18580</strain>
    </source>
</reference>
<dbReference type="Proteomes" id="UP000434172">
    <property type="component" value="Unassembled WGS sequence"/>
</dbReference>
<name>A0A8H3WSG1_9PEZI</name>